<feature type="binding site" evidence="10">
    <location>
        <position position="76"/>
    </location>
    <ligand>
        <name>Na(+)</name>
        <dbReference type="ChEBI" id="CHEBI:29101"/>
        <note>structural</note>
    </ligand>
</feature>
<evidence type="ECO:0000256" key="3">
    <source>
        <dbReference type="ARBA" id="ARBA00022692"/>
    </source>
</evidence>
<dbReference type="Pfam" id="PF02537">
    <property type="entry name" value="CRCB"/>
    <property type="match status" value="1"/>
</dbReference>
<evidence type="ECO:0000256" key="1">
    <source>
        <dbReference type="ARBA" id="ARBA00004651"/>
    </source>
</evidence>
<keyword evidence="10" id="KW-0915">Sodium</keyword>
<comment type="caution">
    <text evidence="11">The sequence shown here is derived from an EMBL/GenBank/DDBJ whole genome shotgun (WGS) entry which is preliminary data.</text>
</comment>
<keyword evidence="6 10" id="KW-0407">Ion channel</keyword>
<evidence type="ECO:0000256" key="8">
    <source>
        <dbReference type="ARBA" id="ARBA00035585"/>
    </source>
</evidence>
<evidence type="ECO:0000256" key="7">
    <source>
        <dbReference type="ARBA" id="ARBA00035120"/>
    </source>
</evidence>
<feature type="transmembrane region" description="Helical" evidence="10">
    <location>
        <begin position="62"/>
        <end position="81"/>
    </location>
</feature>
<dbReference type="InterPro" id="IPR003691">
    <property type="entry name" value="FluC"/>
</dbReference>
<comment type="activity regulation">
    <text evidence="10">Na(+) is not transported, but it plays an essential structural role and its presence is essential for fluoride channel function.</text>
</comment>
<dbReference type="PANTHER" id="PTHR28259:SF1">
    <property type="entry name" value="FLUORIDE EXPORT PROTEIN 1-RELATED"/>
    <property type="match status" value="1"/>
</dbReference>
<evidence type="ECO:0000313" key="11">
    <source>
        <dbReference type="EMBL" id="KDN21108.1"/>
    </source>
</evidence>
<dbReference type="eggNOG" id="COG0239">
    <property type="taxonomic scope" value="Bacteria"/>
</dbReference>
<keyword evidence="2 10" id="KW-1003">Cell membrane</keyword>
<comment type="subcellular location">
    <subcellularLocation>
        <location evidence="1 10">Cell membrane</location>
        <topology evidence="1 10">Multi-pass membrane protein</topology>
    </subcellularLocation>
</comment>
<dbReference type="GO" id="GO:0140114">
    <property type="term" value="P:cellular detoxification of fluoride"/>
    <property type="evidence" value="ECO:0007669"/>
    <property type="project" value="UniProtKB-UniRule"/>
</dbReference>
<feature type="binding site" evidence="10">
    <location>
        <position position="73"/>
    </location>
    <ligand>
        <name>Na(+)</name>
        <dbReference type="ChEBI" id="CHEBI:29101"/>
        <note>structural</note>
    </ligand>
</feature>
<evidence type="ECO:0000256" key="4">
    <source>
        <dbReference type="ARBA" id="ARBA00022989"/>
    </source>
</evidence>
<sequence length="124" mass="13103">MTPFLVALGGAAGSVLRYLTDRKVQQWRGSSFPFGTLTVNIAGSFVLGFLSGWLLHGAEPASVRALVAVGFCGGLTTFSTFGYETVRLFLEKTRRYAVVNVVATVLAGLLSGVLGLWLATAVFA</sequence>
<proteinExistence type="inferred from homology"/>
<evidence type="ECO:0000256" key="5">
    <source>
        <dbReference type="ARBA" id="ARBA00023136"/>
    </source>
</evidence>
<keyword evidence="3 10" id="KW-0812">Transmembrane</keyword>
<comment type="catalytic activity">
    <reaction evidence="8">
        <text>fluoride(in) = fluoride(out)</text>
        <dbReference type="Rhea" id="RHEA:76159"/>
        <dbReference type="ChEBI" id="CHEBI:17051"/>
    </reaction>
    <physiologicalReaction direction="left-to-right" evidence="8">
        <dbReference type="Rhea" id="RHEA:76160"/>
    </physiologicalReaction>
</comment>
<organism evidence="11 12">
    <name type="scientific">Amycolatopsis rifamycinica</name>
    <dbReference type="NCBI Taxonomy" id="287986"/>
    <lineage>
        <taxon>Bacteria</taxon>
        <taxon>Bacillati</taxon>
        <taxon>Actinomycetota</taxon>
        <taxon>Actinomycetes</taxon>
        <taxon>Pseudonocardiales</taxon>
        <taxon>Pseudonocardiaceae</taxon>
        <taxon>Amycolatopsis</taxon>
    </lineage>
</organism>
<dbReference type="AlphaFoldDB" id="A0A066UA55"/>
<keyword evidence="4 10" id="KW-1133">Transmembrane helix</keyword>
<feature type="transmembrane region" description="Helical" evidence="10">
    <location>
        <begin position="101"/>
        <end position="123"/>
    </location>
</feature>
<comment type="similarity">
    <text evidence="7 10">Belongs to the fluoride channel Fluc/FEX (TC 1.A.43) family.</text>
</comment>
<dbReference type="EMBL" id="JMQI01000030">
    <property type="protein sequence ID" value="KDN21108.1"/>
    <property type="molecule type" value="Genomic_DNA"/>
</dbReference>
<accession>A0A066UA55</accession>
<dbReference type="GO" id="GO:0005886">
    <property type="term" value="C:plasma membrane"/>
    <property type="evidence" value="ECO:0007669"/>
    <property type="project" value="UniProtKB-SubCell"/>
</dbReference>
<keyword evidence="5 10" id="KW-0472">Membrane</keyword>
<dbReference type="RefSeq" id="WP_043781230.1">
    <property type="nucleotide sequence ID" value="NZ_JMQI01000030.1"/>
</dbReference>
<evidence type="ECO:0000313" key="12">
    <source>
        <dbReference type="Proteomes" id="UP000027345"/>
    </source>
</evidence>
<keyword evidence="10" id="KW-0813">Transport</keyword>
<protein>
    <recommendedName>
        <fullName evidence="10">Fluoride-specific ion channel FluC</fullName>
    </recommendedName>
</protein>
<comment type="function">
    <text evidence="9 10">Fluoride-specific ion channel. Important for reducing fluoride concentration in the cell, thus reducing its toxicity.</text>
</comment>
<dbReference type="GO" id="GO:0062054">
    <property type="term" value="F:fluoride channel activity"/>
    <property type="evidence" value="ECO:0007669"/>
    <property type="project" value="UniProtKB-UniRule"/>
</dbReference>
<dbReference type="OrthoDB" id="5148600at2"/>
<keyword evidence="12" id="KW-1185">Reference proteome</keyword>
<evidence type="ECO:0000256" key="10">
    <source>
        <dbReference type="HAMAP-Rule" id="MF_00454"/>
    </source>
</evidence>
<dbReference type="STRING" id="287986.DV20_17100"/>
<dbReference type="NCBIfam" id="TIGR00494">
    <property type="entry name" value="crcB"/>
    <property type="match status" value="1"/>
</dbReference>
<name>A0A066UA55_9PSEU</name>
<dbReference type="GO" id="GO:0046872">
    <property type="term" value="F:metal ion binding"/>
    <property type="evidence" value="ECO:0007669"/>
    <property type="project" value="UniProtKB-KW"/>
</dbReference>
<reference evidence="11 12" key="1">
    <citation type="submission" date="2014-05" db="EMBL/GenBank/DDBJ databases">
        <title>Draft genome sequence of Amycolatopsis rifamycinica DSM 46095.</title>
        <authorList>
            <person name="Lal R."/>
            <person name="Saxena A."/>
            <person name="Kumari R."/>
            <person name="Mukherjee U."/>
            <person name="Singh P."/>
            <person name="Sangwan N."/>
            <person name="Mahato N.K."/>
        </authorList>
    </citation>
    <scope>NUCLEOTIDE SEQUENCE [LARGE SCALE GENOMIC DNA]</scope>
    <source>
        <strain evidence="11 12">DSM 46095</strain>
    </source>
</reference>
<feature type="transmembrane region" description="Helical" evidence="10">
    <location>
        <begin position="33"/>
        <end position="55"/>
    </location>
</feature>
<dbReference type="HAMAP" id="MF_00454">
    <property type="entry name" value="FluC"/>
    <property type="match status" value="1"/>
</dbReference>
<keyword evidence="10" id="KW-0406">Ion transport</keyword>
<dbReference type="PANTHER" id="PTHR28259">
    <property type="entry name" value="FLUORIDE EXPORT PROTEIN 1-RELATED"/>
    <property type="match status" value="1"/>
</dbReference>
<evidence type="ECO:0000256" key="6">
    <source>
        <dbReference type="ARBA" id="ARBA00023303"/>
    </source>
</evidence>
<dbReference type="Proteomes" id="UP000027345">
    <property type="component" value="Unassembled WGS sequence"/>
</dbReference>
<evidence type="ECO:0000256" key="2">
    <source>
        <dbReference type="ARBA" id="ARBA00022475"/>
    </source>
</evidence>
<gene>
    <name evidence="10" type="primary">fluC</name>
    <name evidence="10" type="synonym">crcB</name>
    <name evidence="11" type="ORF">DV20_17100</name>
</gene>
<keyword evidence="10" id="KW-0479">Metal-binding</keyword>
<evidence type="ECO:0000256" key="9">
    <source>
        <dbReference type="ARBA" id="ARBA00049940"/>
    </source>
</evidence>